<evidence type="ECO:0000313" key="4">
    <source>
        <dbReference type="Proteomes" id="UP001596407"/>
    </source>
</evidence>
<evidence type="ECO:0008006" key="5">
    <source>
        <dbReference type="Google" id="ProtNLM"/>
    </source>
</evidence>
<organism evidence="3 4">
    <name type="scientific">Halorussus caseinilyticus</name>
    <dbReference type="NCBI Taxonomy" id="3034025"/>
    <lineage>
        <taxon>Archaea</taxon>
        <taxon>Methanobacteriati</taxon>
        <taxon>Methanobacteriota</taxon>
        <taxon>Stenosarchaea group</taxon>
        <taxon>Halobacteria</taxon>
        <taxon>Halobacteriales</taxon>
        <taxon>Haladaptataceae</taxon>
        <taxon>Halorussus</taxon>
    </lineage>
</organism>
<protein>
    <recommendedName>
        <fullName evidence="5">Glycine zipper domain-containing protein</fullName>
    </recommendedName>
</protein>
<feature type="region of interest" description="Disordered" evidence="1">
    <location>
        <begin position="55"/>
        <end position="74"/>
    </location>
</feature>
<dbReference type="AlphaFoldDB" id="A0ABD5WKL4"/>
<keyword evidence="2" id="KW-0812">Transmembrane</keyword>
<evidence type="ECO:0000256" key="1">
    <source>
        <dbReference type="SAM" id="MobiDB-lite"/>
    </source>
</evidence>
<feature type="region of interest" description="Disordered" evidence="1">
    <location>
        <begin position="1"/>
        <end position="25"/>
    </location>
</feature>
<reference evidence="3 4" key="1">
    <citation type="journal article" date="2019" name="Int. J. Syst. Evol. Microbiol.">
        <title>The Global Catalogue of Microorganisms (GCM) 10K type strain sequencing project: providing services to taxonomists for standard genome sequencing and annotation.</title>
        <authorList>
            <consortium name="The Broad Institute Genomics Platform"/>
            <consortium name="The Broad Institute Genome Sequencing Center for Infectious Disease"/>
            <person name="Wu L."/>
            <person name="Ma J."/>
        </authorList>
    </citation>
    <scope>NUCLEOTIDE SEQUENCE [LARGE SCALE GENOMIC DNA]</scope>
    <source>
        <strain evidence="3 4">DT72</strain>
    </source>
</reference>
<dbReference type="EMBL" id="JBHSZH010000005">
    <property type="protein sequence ID" value="MFC7081082.1"/>
    <property type="molecule type" value="Genomic_DNA"/>
</dbReference>
<keyword evidence="2" id="KW-1133">Transmembrane helix</keyword>
<accession>A0ABD5WKL4</accession>
<gene>
    <name evidence="3" type="ORF">ACFQJ6_14210</name>
</gene>
<dbReference type="RefSeq" id="WP_276281005.1">
    <property type="nucleotide sequence ID" value="NZ_CP119809.1"/>
</dbReference>
<name>A0ABD5WKL4_9EURY</name>
<evidence type="ECO:0000313" key="3">
    <source>
        <dbReference type="EMBL" id="MFC7081082.1"/>
    </source>
</evidence>
<keyword evidence="2" id="KW-0472">Membrane</keyword>
<comment type="caution">
    <text evidence="3">The sequence shown here is derived from an EMBL/GenBank/DDBJ whole genome shotgun (WGS) entry which is preliminary data.</text>
</comment>
<keyword evidence="4" id="KW-1185">Reference proteome</keyword>
<proteinExistence type="predicted"/>
<feature type="transmembrane region" description="Helical" evidence="2">
    <location>
        <begin position="24"/>
        <end position="49"/>
    </location>
</feature>
<sequence length="74" mass="7454">MTNEPAGVTDGGASELPPTGGRAIAGGAIGVTFGPGGLLAGILLGFTIGDRRDIRTYERSSHTPDPSDESKADQ</sequence>
<dbReference type="Proteomes" id="UP001596407">
    <property type="component" value="Unassembled WGS sequence"/>
</dbReference>
<dbReference type="GeneID" id="79302181"/>
<evidence type="ECO:0000256" key="2">
    <source>
        <dbReference type="SAM" id="Phobius"/>
    </source>
</evidence>